<dbReference type="InterPro" id="IPR001789">
    <property type="entry name" value="Sig_transdc_resp-reg_receiver"/>
</dbReference>
<dbReference type="SMART" id="SM00448">
    <property type="entry name" value="REC"/>
    <property type="match status" value="1"/>
</dbReference>
<sequence length="122" mass="13763">MAKKILIIEDEPVMLKTLELLFRKKGYEVVTATNGKEAMEQIRRYAPDAVITDVMMPYLPGTEIISRLRHELKNEKTPVVVISSVELDSLVEEVFALGANDFIRKPIVPAELVARVEKLLVS</sequence>
<dbReference type="AlphaFoldDB" id="A0A1I7ND58"/>
<dbReference type="PROSITE" id="PS50110">
    <property type="entry name" value="RESPONSE_REGULATORY"/>
    <property type="match status" value="1"/>
</dbReference>
<dbReference type="RefSeq" id="WP_092459271.1">
    <property type="nucleotide sequence ID" value="NZ_FPCJ01000001.1"/>
</dbReference>
<proteinExistence type="predicted"/>
<feature type="domain" description="Response regulatory" evidence="3">
    <location>
        <begin position="4"/>
        <end position="120"/>
    </location>
</feature>
<evidence type="ECO:0000313" key="5">
    <source>
        <dbReference type="Proteomes" id="UP000199537"/>
    </source>
</evidence>
<feature type="modified residue" description="4-aspartylphosphate" evidence="2">
    <location>
        <position position="53"/>
    </location>
</feature>
<reference evidence="5" key="1">
    <citation type="submission" date="2016-10" db="EMBL/GenBank/DDBJ databases">
        <authorList>
            <person name="Varghese N."/>
            <person name="Submissions S."/>
        </authorList>
    </citation>
    <scope>NUCLEOTIDE SEQUENCE [LARGE SCALE GENOMIC DNA]</scope>
    <source>
        <strain evidence="5">DSM 14807</strain>
    </source>
</reference>
<dbReference type="Pfam" id="PF00072">
    <property type="entry name" value="Response_reg"/>
    <property type="match status" value="1"/>
</dbReference>
<dbReference type="Gene3D" id="3.40.50.2300">
    <property type="match status" value="1"/>
</dbReference>
<gene>
    <name evidence="4" type="ORF">SAMN05660895_1402</name>
</gene>
<dbReference type="STRING" id="1393122.SAMN05660895_1402"/>
<keyword evidence="5" id="KW-1185">Reference proteome</keyword>
<name>A0A1I7ND58_9BACT</name>
<dbReference type="OrthoDB" id="9789181at2"/>
<evidence type="ECO:0000313" key="4">
    <source>
        <dbReference type="EMBL" id="SFV32618.1"/>
    </source>
</evidence>
<dbReference type="GO" id="GO:0000160">
    <property type="term" value="P:phosphorelay signal transduction system"/>
    <property type="evidence" value="ECO:0007669"/>
    <property type="project" value="InterPro"/>
</dbReference>
<dbReference type="PANTHER" id="PTHR44591">
    <property type="entry name" value="STRESS RESPONSE REGULATOR PROTEIN 1"/>
    <property type="match status" value="1"/>
</dbReference>
<dbReference type="EMBL" id="FPCJ01000001">
    <property type="protein sequence ID" value="SFV32618.1"/>
    <property type="molecule type" value="Genomic_DNA"/>
</dbReference>
<dbReference type="InterPro" id="IPR050595">
    <property type="entry name" value="Bact_response_regulator"/>
</dbReference>
<evidence type="ECO:0000256" key="2">
    <source>
        <dbReference type="PROSITE-ProRule" id="PRU00169"/>
    </source>
</evidence>
<dbReference type="InterPro" id="IPR011006">
    <property type="entry name" value="CheY-like_superfamily"/>
</dbReference>
<dbReference type="SUPFAM" id="SSF52172">
    <property type="entry name" value="CheY-like"/>
    <property type="match status" value="1"/>
</dbReference>
<dbReference type="CDD" id="cd00156">
    <property type="entry name" value="REC"/>
    <property type="match status" value="1"/>
</dbReference>
<accession>A0A1I7ND58</accession>
<dbReference type="Proteomes" id="UP000199537">
    <property type="component" value="Unassembled WGS sequence"/>
</dbReference>
<protein>
    <submittedName>
        <fullName evidence="4">Response regulator receiver domain-containing protein</fullName>
    </submittedName>
</protein>
<dbReference type="PANTHER" id="PTHR44591:SF3">
    <property type="entry name" value="RESPONSE REGULATORY DOMAIN-CONTAINING PROTEIN"/>
    <property type="match status" value="1"/>
</dbReference>
<organism evidence="4 5">
    <name type="scientific">Thermoflavifilum thermophilum</name>
    <dbReference type="NCBI Taxonomy" id="1393122"/>
    <lineage>
        <taxon>Bacteria</taxon>
        <taxon>Pseudomonadati</taxon>
        <taxon>Bacteroidota</taxon>
        <taxon>Chitinophagia</taxon>
        <taxon>Chitinophagales</taxon>
        <taxon>Chitinophagaceae</taxon>
        <taxon>Thermoflavifilum</taxon>
    </lineage>
</organism>
<keyword evidence="1 2" id="KW-0597">Phosphoprotein</keyword>
<evidence type="ECO:0000259" key="3">
    <source>
        <dbReference type="PROSITE" id="PS50110"/>
    </source>
</evidence>
<evidence type="ECO:0000256" key="1">
    <source>
        <dbReference type="ARBA" id="ARBA00022553"/>
    </source>
</evidence>